<feature type="transmembrane region" description="Helical" evidence="1">
    <location>
        <begin position="47"/>
        <end position="68"/>
    </location>
</feature>
<dbReference type="AlphaFoldDB" id="A0A4P6M430"/>
<name>A0A4P6M430_9FIRM</name>
<feature type="transmembrane region" description="Helical" evidence="1">
    <location>
        <begin position="136"/>
        <end position="159"/>
    </location>
</feature>
<keyword evidence="1" id="KW-0472">Membrane</keyword>
<organism evidence="2 3">
    <name type="scientific">Blautia producta</name>
    <dbReference type="NCBI Taxonomy" id="33035"/>
    <lineage>
        <taxon>Bacteria</taxon>
        <taxon>Bacillati</taxon>
        <taxon>Bacillota</taxon>
        <taxon>Clostridia</taxon>
        <taxon>Lachnospirales</taxon>
        <taxon>Lachnospiraceae</taxon>
        <taxon>Blautia</taxon>
    </lineage>
</organism>
<sequence length="193" mass="21304">MGLISYETYLRQILLGNVLLIVCCIFYLAWWLLAFKPKNAVKGMKTGWLLIPAAVSGIAAILVILRGIKVSQCCREPFSDSVVLWGGIAVYALLVAVTLFFFKRPVTTELMLIVGWAMLTLAEINALYFYQCFSWGTAAFFIAAAVAAAVISLVCYILYYRLDSRAGYYDGMVPLVLAALVMLGISVVMVLCR</sequence>
<keyword evidence="1" id="KW-0812">Transmembrane</keyword>
<feature type="transmembrane region" description="Helical" evidence="1">
    <location>
        <begin position="109"/>
        <end position="130"/>
    </location>
</feature>
<accession>A0A4P6M430</accession>
<reference evidence="2 3" key="1">
    <citation type="submission" date="2019-01" db="EMBL/GenBank/DDBJ databases">
        <title>PMF-metabolizing Aryl O-demethylase.</title>
        <authorList>
            <person name="Kim M."/>
        </authorList>
    </citation>
    <scope>NUCLEOTIDE SEQUENCE [LARGE SCALE GENOMIC DNA]</scope>
    <source>
        <strain evidence="2 3">PMF1</strain>
    </source>
</reference>
<dbReference type="EMBL" id="CP035945">
    <property type="protein sequence ID" value="QBE98127.1"/>
    <property type="molecule type" value="Genomic_DNA"/>
</dbReference>
<evidence type="ECO:0000256" key="1">
    <source>
        <dbReference type="SAM" id="Phobius"/>
    </source>
</evidence>
<feature type="transmembrane region" description="Helical" evidence="1">
    <location>
        <begin position="12"/>
        <end position="35"/>
    </location>
</feature>
<dbReference type="KEGG" id="bpro:PMF13cell1_03693"/>
<evidence type="ECO:0000313" key="2">
    <source>
        <dbReference type="EMBL" id="QBE98127.1"/>
    </source>
</evidence>
<gene>
    <name evidence="2" type="ORF">PMF13cell1_03693</name>
</gene>
<dbReference type="Proteomes" id="UP000289794">
    <property type="component" value="Chromosome"/>
</dbReference>
<feature type="transmembrane region" description="Helical" evidence="1">
    <location>
        <begin position="83"/>
        <end position="102"/>
    </location>
</feature>
<proteinExistence type="predicted"/>
<feature type="transmembrane region" description="Helical" evidence="1">
    <location>
        <begin position="171"/>
        <end position="191"/>
    </location>
</feature>
<evidence type="ECO:0000313" key="3">
    <source>
        <dbReference type="Proteomes" id="UP000289794"/>
    </source>
</evidence>
<keyword evidence="1" id="KW-1133">Transmembrane helix</keyword>
<dbReference type="GeneID" id="75051211"/>
<dbReference type="RefSeq" id="WP_018594062.1">
    <property type="nucleotide sequence ID" value="NZ_AP031416.1"/>
</dbReference>
<protein>
    <submittedName>
        <fullName evidence="2">Uncharacterized protein</fullName>
    </submittedName>
</protein>